<feature type="domain" description="Histidine kinase" evidence="10">
    <location>
        <begin position="941"/>
        <end position="1154"/>
    </location>
</feature>
<comment type="caution">
    <text evidence="12">The sequence shown here is derived from an EMBL/GenBank/DDBJ whole genome shotgun (WGS) entry which is preliminary data.</text>
</comment>
<dbReference type="InterPro" id="IPR005467">
    <property type="entry name" value="His_kinase_dom"/>
</dbReference>
<dbReference type="RefSeq" id="WP_107828299.1">
    <property type="nucleotide sequence ID" value="NZ_CP160205.1"/>
</dbReference>
<dbReference type="FunFam" id="1.10.287.130:FF:000045">
    <property type="entry name" value="Two-component system sensor histidine kinase/response regulator"/>
    <property type="match status" value="1"/>
</dbReference>
<keyword evidence="5" id="KW-0804">Transcription</keyword>
<dbReference type="PROSITE" id="PS01124">
    <property type="entry name" value="HTH_ARAC_FAMILY_2"/>
    <property type="match status" value="1"/>
</dbReference>
<dbReference type="PANTHER" id="PTHR43547">
    <property type="entry name" value="TWO-COMPONENT HISTIDINE KINASE"/>
    <property type="match status" value="1"/>
</dbReference>
<keyword evidence="7" id="KW-1133">Transmembrane helix</keyword>
<evidence type="ECO:0000256" key="5">
    <source>
        <dbReference type="ARBA" id="ARBA00023163"/>
    </source>
</evidence>
<comment type="catalytic activity">
    <reaction evidence="1">
        <text>ATP + protein L-histidine = ADP + protein N-phospho-L-histidine.</text>
        <dbReference type="EC" id="2.7.13.3"/>
    </reaction>
</comment>
<keyword evidence="8" id="KW-0732">Signal</keyword>
<sequence>MRAGLITVALLALCRLSIAQTAPFVIHYGTEEGLPQKNVMNIMQDKKGFMWFTTWDGLAKFDGADFYSYKVKKDDNPGMRSDRFDGMWLDKYGYIWANSYEGEMYRFNPRTENFQSIKSIPALKSFVAHGIKMMPSGKKWLLNKDFGAICFKDTAFTPVVLTKSNKGLPQNRVNAVAEDQHNNSWLLTSNGIVTLSANLAPSHRYFTSSNSNVHKSFYCALPVGNQLWIGADSGCIYIYDDLLKKFEIRKTGTTAHIKDIKNIDADNLLITSAHNDFFVFNRKTNQFAAYQLSALRPTTFTKINSCYIDRSKNIWLETDETGVSKFSFATRKFKHFDFKLPDIEAGPAGPRFFIWEDRKNRVWMQPVGGGLGVYDPITDDLKHFDIPYYDHKLSMILHAGYSDRQGDLWVSTRAGGLHKILFNDSEFKSHSVDPDTNSVPNNDVRSILEDHLHRVWIATKAGKIFIYSSAGKNLGELNHPGNISTSQPITGFTYAFTEDVANQVWIGTKGKGLYRLTPAGGNFNTYKVTHFGHDAANTYSLSDDRVYSIFVDPSQHIWVTTYGGGLNLMDNHIDGRFYNPYNVLKGFPMNVGKRTRIVSGDNYGNIYIGTPLGLLVTHPNYEHPEQMQFRHFERSPAKGSIGANDIYDVHTSKSGDTYIASFGGGLNKVQKRDKQGLPLSFVTYNTNNGLSSDLLQQIQEDNSGKLWLVTENSVSRFDPKEKSFETYYDLSRLIRGEVFSEGGDTQTDKGVMLLGYSRGLITIDPDKLSPETFNPYMALTNLRIANKDVTVGDTSALPQQIDELSNFKLDHRQNFVSFEFAALDFKNTDRINYAYRLDGVDNDWVYTKQREASYSNLAPGKYVFRVRSTNGHGKWINNEHRISMVIVPAFWQTGWAWAFYILASGLLIFLGLRWIYYYYRLKDRLLLEQEQAEMKNNFFTDVSHEIRTPLTMIVSPLERLLDEESFTPKATEHLQLIHKNATRMLRLVNQVLDLRKMESQLLIIREVKLFDAVADIINSFKPIAALSGVDLQVEERTPGLSIWVDQDGFEKMIYNLVSNALKHTSRGDKVKAEIFMEDDHPVVRICDSGRGMNKELVQKLFSRFLSHNPNKSQPSTGIGLSIVKEIADRHHARIVVESTELVGSTFTLFFEPGNTHFSDDKNVVILKNDQSSSGNNTLEEFSQEETETQQLAASNTILVIEDDEDLRNYLVDTLQSLYNVLSAPNAETGFEIAVNQTPDFILSDMMMPGMGGLGLLKKLRTTATTSHIPLVFLTARTDEATELTAYDYGAEAFMTKPFSAKVLRSRIKTILDQRQRLYRSFSERTTEVAEPVEPNTISIPAPPVEKAPKLTKLDEQFLKKIRIEIDNHIAEADYTVEDLIATMPMSRTVLVKKLKSLTGQSPVEFMRYVKIHHAAKLMETENYAIKEISHMVGITDTKYFAQRFKEVMGEMPSEYKARFK</sequence>
<dbReference type="Proteomes" id="UP000244168">
    <property type="component" value="Unassembled WGS sequence"/>
</dbReference>
<dbReference type="GO" id="GO:0003700">
    <property type="term" value="F:DNA-binding transcription factor activity"/>
    <property type="evidence" value="ECO:0007669"/>
    <property type="project" value="InterPro"/>
</dbReference>
<dbReference type="FunFam" id="2.60.40.10:FF:000791">
    <property type="entry name" value="Two-component system sensor histidine kinase/response regulator"/>
    <property type="match status" value="1"/>
</dbReference>
<evidence type="ECO:0000256" key="4">
    <source>
        <dbReference type="ARBA" id="ARBA00023015"/>
    </source>
</evidence>
<dbReference type="InterPro" id="IPR011110">
    <property type="entry name" value="Reg_prop"/>
</dbReference>
<dbReference type="InterPro" id="IPR003661">
    <property type="entry name" value="HisK_dim/P_dom"/>
</dbReference>
<dbReference type="GO" id="GO:0043565">
    <property type="term" value="F:sequence-specific DNA binding"/>
    <property type="evidence" value="ECO:0007669"/>
    <property type="project" value="InterPro"/>
</dbReference>
<evidence type="ECO:0000259" key="10">
    <source>
        <dbReference type="PROSITE" id="PS50109"/>
    </source>
</evidence>
<dbReference type="InterPro" id="IPR036890">
    <property type="entry name" value="HATPase_C_sf"/>
</dbReference>
<feature type="domain" description="Response regulatory" evidence="11">
    <location>
        <begin position="1196"/>
        <end position="1311"/>
    </location>
</feature>
<evidence type="ECO:0000313" key="13">
    <source>
        <dbReference type="Proteomes" id="UP000244168"/>
    </source>
</evidence>
<dbReference type="Gene3D" id="3.40.50.2300">
    <property type="match status" value="1"/>
</dbReference>
<dbReference type="Pfam" id="PF00072">
    <property type="entry name" value="Response_reg"/>
    <property type="match status" value="1"/>
</dbReference>
<dbReference type="InterPro" id="IPR011123">
    <property type="entry name" value="Y_Y_Y"/>
</dbReference>
<dbReference type="SUPFAM" id="SSF46689">
    <property type="entry name" value="Homeodomain-like"/>
    <property type="match status" value="1"/>
</dbReference>
<keyword evidence="4" id="KW-0805">Transcription regulation</keyword>
<dbReference type="Gene3D" id="1.10.287.130">
    <property type="match status" value="1"/>
</dbReference>
<dbReference type="Gene3D" id="1.10.10.60">
    <property type="entry name" value="Homeodomain-like"/>
    <property type="match status" value="1"/>
</dbReference>
<dbReference type="PANTHER" id="PTHR43547:SF2">
    <property type="entry name" value="HYBRID SIGNAL TRANSDUCTION HISTIDINE KINASE C"/>
    <property type="match status" value="1"/>
</dbReference>
<dbReference type="SMART" id="SM00448">
    <property type="entry name" value="REC"/>
    <property type="match status" value="1"/>
</dbReference>
<dbReference type="InterPro" id="IPR001789">
    <property type="entry name" value="Sig_transdc_resp-reg_receiver"/>
</dbReference>
<organism evidence="12 13">
    <name type="scientific">Mucilaginibacter yixingensis</name>
    <dbReference type="NCBI Taxonomy" id="1295612"/>
    <lineage>
        <taxon>Bacteria</taxon>
        <taxon>Pseudomonadati</taxon>
        <taxon>Bacteroidota</taxon>
        <taxon>Sphingobacteriia</taxon>
        <taxon>Sphingobacteriales</taxon>
        <taxon>Sphingobacteriaceae</taxon>
        <taxon>Mucilaginibacter</taxon>
    </lineage>
</organism>
<dbReference type="SMART" id="SM00342">
    <property type="entry name" value="HTH_ARAC"/>
    <property type="match status" value="1"/>
</dbReference>
<evidence type="ECO:0000259" key="11">
    <source>
        <dbReference type="PROSITE" id="PS50110"/>
    </source>
</evidence>
<dbReference type="GO" id="GO:0000155">
    <property type="term" value="F:phosphorelay sensor kinase activity"/>
    <property type="evidence" value="ECO:0007669"/>
    <property type="project" value="InterPro"/>
</dbReference>
<accession>A0A2T5JB78</accession>
<feature type="domain" description="HTH araC/xylS-type" evidence="9">
    <location>
        <begin position="1359"/>
        <end position="1458"/>
    </location>
</feature>
<keyword evidence="7" id="KW-0812">Transmembrane</keyword>
<dbReference type="PROSITE" id="PS50110">
    <property type="entry name" value="RESPONSE_REGULATORY"/>
    <property type="match status" value="1"/>
</dbReference>
<dbReference type="Pfam" id="PF07495">
    <property type="entry name" value="Y_Y_Y"/>
    <property type="match status" value="1"/>
</dbReference>
<evidence type="ECO:0000313" key="12">
    <source>
        <dbReference type="EMBL" id="PTQ98115.1"/>
    </source>
</evidence>
<dbReference type="SUPFAM" id="SSF55874">
    <property type="entry name" value="ATPase domain of HSP90 chaperone/DNA topoisomerase II/histidine kinase"/>
    <property type="match status" value="1"/>
</dbReference>
<dbReference type="InterPro" id="IPR003594">
    <property type="entry name" value="HATPase_dom"/>
</dbReference>
<dbReference type="EC" id="2.7.13.3" evidence="2"/>
<keyword evidence="13" id="KW-1185">Reference proteome</keyword>
<evidence type="ECO:0000256" key="2">
    <source>
        <dbReference type="ARBA" id="ARBA00012438"/>
    </source>
</evidence>
<proteinExistence type="predicted"/>
<keyword evidence="7" id="KW-0472">Membrane</keyword>
<evidence type="ECO:0000256" key="7">
    <source>
        <dbReference type="SAM" id="Phobius"/>
    </source>
</evidence>
<gene>
    <name evidence="12" type="ORF">C8P68_103275</name>
</gene>
<dbReference type="SMART" id="SM00387">
    <property type="entry name" value="HATPase_c"/>
    <property type="match status" value="1"/>
</dbReference>
<dbReference type="EMBL" id="QAOQ01000003">
    <property type="protein sequence ID" value="PTQ98115.1"/>
    <property type="molecule type" value="Genomic_DNA"/>
</dbReference>
<feature type="modified residue" description="4-aspartylphosphate" evidence="6">
    <location>
        <position position="1244"/>
    </location>
</feature>
<dbReference type="SUPFAM" id="SSF63829">
    <property type="entry name" value="Calcium-dependent phosphotriesterase"/>
    <property type="match status" value="2"/>
</dbReference>
<dbReference type="Pfam" id="PF12833">
    <property type="entry name" value="HTH_18"/>
    <property type="match status" value="1"/>
</dbReference>
<dbReference type="PROSITE" id="PS50109">
    <property type="entry name" value="HIS_KIN"/>
    <property type="match status" value="1"/>
</dbReference>
<evidence type="ECO:0000256" key="6">
    <source>
        <dbReference type="PROSITE-ProRule" id="PRU00169"/>
    </source>
</evidence>
<feature type="chain" id="PRO_5015433768" description="histidine kinase" evidence="8">
    <location>
        <begin position="20"/>
        <end position="1460"/>
    </location>
</feature>
<reference evidence="12 13" key="1">
    <citation type="submission" date="2018-04" db="EMBL/GenBank/DDBJ databases">
        <title>Genomic Encyclopedia of Archaeal and Bacterial Type Strains, Phase II (KMG-II): from individual species to whole genera.</title>
        <authorList>
            <person name="Goeker M."/>
        </authorList>
    </citation>
    <scope>NUCLEOTIDE SEQUENCE [LARGE SCALE GENOMIC DNA]</scope>
    <source>
        <strain evidence="12 13">DSM 26809</strain>
    </source>
</reference>
<feature type="signal peptide" evidence="8">
    <location>
        <begin position="1"/>
        <end position="19"/>
    </location>
</feature>
<dbReference type="Gene3D" id="2.60.40.10">
    <property type="entry name" value="Immunoglobulins"/>
    <property type="match status" value="1"/>
</dbReference>
<feature type="transmembrane region" description="Helical" evidence="7">
    <location>
        <begin position="894"/>
        <end position="916"/>
    </location>
</feature>
<dbReference type="InterPro" id="IPR036097">
    <property type="entry name" value="HisK_dim/P_sf"/>
</dbReference>
<dbReference type="SMART" id="SM00388">
    <property type="entry name" value="HisKA"/>
    <property type="match status" value="1"/>
</dbReference>
<dbReference type="Pfam" id="PF07494">
    <property type="entry name" value="Reg_prop"/>
    <property type="match status" value="3"/>
</dbReference>
<name>A0A2T5JB78_9SPHI</name>
<dbReference type="SUPFAM" id="SSF47384">
    <property type="entry name" value="Homodimeric domain of signal transducing histidine kinase"/>
    <property type="match status" value="1"/>
</dbReference>
<dbReference type="InterPro" id="IPR011006">
    <property type="entry name" value="CheY-like_superfamily"/>
</dbReference>
<evidence type="ECO:0000256" key="1">
    <source>
        <dbReference type="ARBA" id="ARBA00000085"/>
    </source>
</evidence>
<dbReference type="InterPro" id="IPR018060">
    <property type="entry name" value="HTH_AraC"/>
</dbReference>
<dbReference type="InterPro" id="IPR009057">
    <property type="entry name" value="Homeodomain-like_sf"/>
</dbReference>
<evidence type="ECO:0000259" key="9">
    <source>
        <dbReference type="PROSITE" id="PS01124"/>
    </source>
</evidence>
<evidence type="ECO:0000256" key="8">
    <source>
        <dbReference type="SAM" id="SignalP"/>
    </source>
</evidence>
<dbReference type="SUPFAM" id="SSF52172">
    <property type="entry name" value="CheY-like"/>
    <property type="match status" value="1"/>
</dbReference>
<evidence type="ECO:0000256" key="3">
    <source>
        <dbReference type="ARBA" id="ARBA00022553"/>
    </source>
</evidence>
<dbReference type="Gene3D" id="3.30.565.10">
    <property type="entry name" value="Histidine kinase-like ATPase, C-terminal domain"/>
    <property type="match status" value="1"/>
</dbReference>
<dbReference type="CDD" id="cd00082">
    <property type="entry name" value="HisKA"/>
    <property type="match status" value="1"/>
</dbReference>
<dbReference type="InterPro" id="IPR013783">
    <property type="entry name" value="Ig-like_fold"/>
</dbReference>
<dbReference type="Pfam" id="PF02518">
    <property type="entry name" value="HATPase_c"/>
    <property type="match status" value="1"/>
</dbReference>
<dbReference type="Gene3D" id="2.130.10.10">
    <property type="entry name" value="YVTN repeat-like/Quinoprotein amine dehydrogenase"/>
    <property type="match status" value="4"/>
</dbReference>
<dbReference type="InterPro" id="IPR015943">
    <property type="entry name" value="WD40/YVTN_repeat-like_dom_sf"/>
</dbReference>
<keyword evidence="3 6" id="KW-0597">Phosphoprotein</keyword>
<dbReference type="Pfam" id="PF00512">
    <property type="entry name" value="HisKA"/>
    <property type="match status" value="1"/>
</dbReference>
<protein>
    <recommendedName>
        <fullName evidence="2">histidine kinase</fullName>
        <ecNumber evidence="2">2.7.13.3</ecNumber>
    </recommendedName>
</protein>
<dbReference type="OrthoDB" id="1108380at2"/>